<evidence type="ECO:0000313" key="3">
    <source>
        <dbReference type="Proteomes" id="UP000325313"/>
    </source>
</evidence>
<feature type="region of interest" description="Disordered" evidence="1">
    <location>
        <begin position="1"/>
        <end position="25"/>
    </location>
</feature>
<name>A0A5B0MQ46_PUCGR</name>
<evidence type="ECO:0000313" key="2">
    <source>
        <dbReference type="EMBL" id="KAA1078533.1"/>
    </source>
</evidence>
<proteinExistence type="predicted"/>
<evidence type="ECO:0000256" key="1">
    <source>
        <dbReference type="SAM" id="MobiDB-lite"/>
    </source>
</evidence>
<accession>A0A5B0MQ46</accession>
<reference evidence="2 3" key="1">
    <citation type="submission" date="2019-05" db="EMBL/GenBank/DDBJ databases">
        <title>Emergence of the Ug99 lineage of the wheat stem rust pathogen through somatic hybridization.</title>
        <authorList>
            <person name="Li F."/>
            <person name="Upadhyaya N.M."/>
            <person name="Sperschneider J."/>
            <person name="Matny O."/>
            <person name="Nguyen-Phuc H."/>
            <person name="Mago R."/>
            <person name="Raley C."/>
            <person name="Miller M.E."/>
            <person name="Silverstein K.A.T."/>
            <person name="Henningsen E."/>
            <person name="Hirsch C.D."/>
            <person name="Visser B."/>
            <person name="Pretorius Z.A."/>
            <person name="Steffenson B.J."/>
            <person name="Schwessinger B."/>
            <person name="Dodds P.N."/>
            <person name="Figueroa M."/>
        </authorList>
    </citation>
    <scope>NUCLEOTIDE SEQUENCE [LARGE SCALE GENOMIC DNA]</scope>
    <source>
        <strain evidence="2 3">Ug99</strain>
    </source>
</reference>
<gene>
    <name evidence="2" type="ORF">PGTUg99_008145</name>
</gene>
<dbReference type="Proteomes" id="UP000325313">
    <property type="component" value="Unassembled WGS sequence"/>
</dbReference>
<sequence>MKEFERIQEGSQVQPQAPKDKSDEISTDGFAYSNALKLHSFDHTLTNTHEANGSLEPQDLMALPLEFRKTHFPAAMEKDCEVKEQFFKMVREMHRRIRLAIRERLLKNIINSKGDLIEEGQVPLLCDVARAIFRYLHPAEATMTDADVDKAIPVLWYGRIGHLRLQTVDLLVHSQFKKVSQWALIDDKINEVKARGTDYRAAFGKAVLVKDEALFGQGKTFVEILEDDADNIAMPNEDEIQTRIQPTA</sequence>
<dbReference type="EMBL" id="VDEP01000450">
    <property type="protein sequence ID" value="KAA1078533.1"/>
    <property type="molecule type" value="Genomic_DNA"/>
</dbReference>
<comment type="caution">
    <text evidence="2">The sequence shown here is derived from an EMBL/GenBank/DDBJ whole genome shotgun (WGS) entry which is preliminary data.</text>
</comment>
<protein>
    <submittedName>
        <fullName evidence="2">Uncharacterized protein</fullName>
    </submittedName>
</protein>
<organism evidence="2 3">
    <name type="scientific">Puccinia graminis f. sp. tritici</name>
    <dbReference type="NCBI Taxonomy" id="56615"/>
    <lineage>
        <taxon>Eukaryota</taxon>
        <taxon>Fungi</taxon>
        <taxon>Dikarya</taxon>
        <taxon>Basidiomycota</taxon>
        <taxon>Pucciniomycotina</taxon>
        <taxon>Pucciniomycetes</taxon>
        <taxon>Pucciniales</taxon>
        <taxon>Pucciniaceae</taxon>
        <taxon>Puccinia</taxon>
    </lineage>
</organism>
<dbReference type="AlphaFoldDB" id="A0A5B0MQ46"/>